<dbReference type="EC" id="6.5.1.2" evidence="10"/>
<evidence type="ECO:0000259" key="11">
    <source>
        <dbReference type="PROSITE" id="PS50172"/>
    </source>
</evidence>
<dbReference type="CDD" id="cd00114">
    <property type="entry name" value="LIGANc"/>
    <property type="match status" value="1"/>
</dbReference>
<dbReference type="SUPFAM" id="SSF56091">
    <property type="entry name" value="DNA ligase/mRNA capping enzyme, catalytic domain"/>
    <property type="match status" value="1"/>
</dbReference>
<keyword evidence="6 10" id="KW-0862">Zinc</keyword>
<feature type="binding site" evidence="10">
    <location>
        <position position="417"/>
    </location>
    <ligand>
        <name>Zn(2+)</name>
        <dbReference type="ChEBI" id="CHEBI:29105"/>
    </ligand>
</feature>
<evidence type="ECO:0000256" key="5">
    <source>
        <dbReference type="ARBA" id="ARBA00022763"/>
    </source>
</evidence>
<evidence type="ECO:0000256" key="2">
    <source>
        <dbReference type="ARBA" id="ARBA00022598"/>
    </source>
</evidence>
<dbReference type="Pfam" id="PF12826">
    <property type="entry name" value="HHH_2"/>
    <property type="match status" value="1"/>
</dbReference>
<dbReference type="InterPro" id="IPR013840">
    <property type="entry name" value="DNAligase_N"/>
</dbReference>
<evidence type="ECO:0000256" key="7">
    <source>
        <dbReference type="ARBA" id="ARBA00023027"/>
    </source>
</evidence>
<dbReference type="PROSITE" id="PS50172">
    <property type="entry name" value="BRCT"/>
    <property type="match status" value="1"/>
</dbReference>
<dbReference type="InterPro" id="IPR012340">
    <property type="entry name" value="NA-bd_OB-fold"/>
</dbReference>
<dbReference type="Pfam" id="PF03119">
    <property type="entry name" value="DNA_ligase_ZBD"/>
    <property type="match status" value="1"/>
</dbReference>
<proteinExistence type="inferred from homology"/>
<feature type="binding site" evidence="10">
    <location>
        <position position="411"/>
    </location>
    <ligand>
        <name>Zn(2+)</name>
        <dbReference type="ChEBI" id="CHEBI:29105"/>
    </ligand>
</feature>
<dbReference type="InterPro" id="IPR001679">
    <property type="entry name" value="DNA_ligase"/>
</dbReference>
<dbReference type="InterPro" id="IPR004150">
    <property type="entry name" value="NAD_DNA_ligase_OB"/>
</dbReference>
<dbReference type="SMART" id="SM00532">
    <property type="entry name" value="LIGANc"/>
    <property type="match status" value="1"/>
</dbReference>
<feature type="domain" description="BRCT" evidence="11">
    <location>
        <begin position="572"/>
        <end position="651"/>
    </location>
</feature>
<sequence>MTYQDYMTLIEEIEQHNMHYYVHSNPVISDAQFDQLMQQLIQMEQQNPERIIPQSPTQRVGGTVDQAFQPIAHKTPMLSLDNSFNHEDIHDFYQRISKVATDLALTAEPKLDGLALSCIYIDHKLDKAITRGDGTMGEDVTHNVRTIKNIPQILPKTAPKYLEVRGEVVIHKADFTTMNAGLEKPFANPRNAASGSLRQLDPAITAKRPLTFYAYSLLGDTLPNTHAERMAWLEVHHFQTPKPFYLLESLSEVIGYLNHIQEIRHELGYEIDGAVIKVNHIDDQDKLGNRSKSPRWATAYKFPAEEAQSLILDIEFSVGRTGVLTPVAKLKPTNVSGVIVSQATLHNIHELRRKDIRIGDTVSIRRAGDVIPEVIEPILSQRPQATQTITPPTHCPSCHTPVIQEKTFIRCPNGLNCPAQLASAIIHFSSRSALNIQGLGKQLIHHLCQQQLVKIPADLFTLSATDIHTLPKMGEKSTQNLLKAIDQCRDISLDRLIYALGIKDVGKDTARILAQHFTLAELKHLTLEQITALNGIGDNTANSLITYFKDEAACSALEKLEQQLRIRQLQTTQNNQFSGLKFVITGTLSQPREVISQFIRDHGGTISGQVSQKTDYLVYGENAGSKFTKAQKMGIQCIDEAALSTLATSIR</sequence>
<dbReference type="NCBIfam" id="TIGR00575">
    <property type="entry name" value="dnlj"/>
    <property type="match status" value="1"/>
</dbReference>
<evidence type="ECO:0000313" key="13">
    <source>
        <dbReference type="Proteomes" id="UP001320768"/>
    </source>
</evidence>
<evidence type="ECO:0000256" key="10">
    <source>
        <dbReference type="HAMAP-Rule" id="MF_01588"/>
    </source>
</evidence>
<comment type="cofactor">
    <cofactor evidence="10">
        <name>Mg(2+)</name>
        <dbReference type="ChEBI" id="CHEBI:18420"/>
    </cofactor>
    <cofactor evidence="10">
        <name>Mn(2+)</name>
        <dbReference type="ChEBI" id="CHEBI:29035"/>
    </cofactor>
</comment>
<feature type="binding site" evidence="10">
    <location>
        <position position="301"/>
    </location>
    <ligand>
        <name>NAD(+)</name>
        <dbReference type="ChEBI" id="CHEBI:57540"/>
    </ligand>
</feature>
<dbReference type="InterPro" id="IPR010994">
    <property type="entry name" value="RuvA_2-like"/>
</dbReference>
<keyword evidence="8 10" id="KW-0234">DNA repair</keyword>
<feature type="active site" description="N6-AMP-lysine intermediate" evidence="10">
    <location>
        <position position="110"/>
    </location>
</feature>
<dbReference type="CDD" id="cd17748">
    <property type="entry name" value="BRCT_DNA_ligase_like"/>
    <property type="match status" value="1"/>
</dbReference>
<keyword evidence="10" id="KW-0464">Manganese</keyword>
<dbReference type="InterPro" id="IPR041663">
    <property type="entry name" value="DisA/LigA_HHH"/>
</dbReference>
<dbReference type="PANTHER" id="PTHR23389">
    <property type="entry name" value="CHROMOSOME TRANSMISSION FIDELITY FACTOR 18"/>
    <property type="match status" value="1"/>
</dbReference>
<dbReference type="Pfam" id="PF03120">
    <property type="entry name" value="OB_DNA_ligase"/>
    <property type="match status" value="1"/>
</dbReference>
<evidence type="ECO:0000256" key="9">
    <source>
        <dbReference type="ARBA" id="ARBA00034005"/>
    </source>
</evidence>
<dbReference type="Gene3D" id="6.20.10.30">
    <property type="match status" value="1"/>
</dbReference>
<dbReference type="SUPFAM" id="SSF50249">
    <property type="entry name" value="Nucleic acid-binding proteins"/>
    <property type="match status" value="1"/>
</dbReference>
<feature type="binding site" evidence="10">
    <location>
        <position position="131"/>
    </location>
    <ligand>
        <name>NAD(+)</name>
        <dbReference type="ChEBI" id="CHEBI:57540"/>
    </ligand>
</feature>
<dbReference type="Pfam" id="PF00533">
    <property type="entry name" value="BRCT"/>
    <property type="match status" value="1"/>
</dbReference>
<evidence type="ECO:0000256" key="8">
    <source>
        <dbReference type="ARBA" id="ARBA00023204"/>
    </source>
</evidence>
<evidence type="ECO:0000256" key="3">
    <source>
        <dbReference type="ARBA" id="ARBA00022705"/>
    </source>
</evidence>
<keyword evidence="2 10" id="KW-0436">Ligase</keyword>
<comment type="caution">
    <text evidence="12">The sequence shown here is derived from an EMBL/GenBank/DDBJ whole genome shotgun (WGS) entry which is preliminary data.</text>
</comment>
<dbReference type="Gene3D" id="1.10.287.610">
    <property type="entry name" value="Helix hairpin bin"/>
    <property type="match status" value="1"/>
</dbReference>
<dbReference type="NCBIfam" id="NF005932">
    <property type="entry name" value="PRK07956.1"/>
    <property type="match status" value="1"/>
</dbReference>
<organism evidence="12 13">
    <name type="scientific">Candidatus Synchoanobacter obligatus</name>
    <dbReference type="NCBI Taxonomy" id="2919597"/>
    <lineage>
        <taxon>Bacteria</taxon>
        <taxon>Pseudomonadati</taxon>
        <taxon>Pseudomonadota</taxon>
        <taxon>Gammaproteobacteria</taxon>
        <taxon>Candidatus Comchoanobacterales</taxon>
        <taxon>Candidatus Comchoanobacteraceae</taxon>
        <taxon>Candidatus Synchoanobacter</taxon>
    </lineage>
</organism>
<dbReference type="Gene3D" id="3.40.50.10190">
    <property type="entry name" value="BRCT domain"/>
    <property type="match status" value="1"/>
</dbReference>
<dbReference type="PIRSF" id="PIRSF001604">
    <property type="entry name" value="LigA"/>
    <property type="match status" value="1"/>
</dbReference>
<feature type="binding site" evidence="10">
    <location>
        <begin position="30"/>
        <end position="34"/>
    </location>
    <ligand>
        <name>NAD(+)</name>
        <dbReference type="ChEBI" id="CHEBI:57540"/>
    </ligand>
</feature>
<keyword evidence="10" id="KW-0460">Magnesium</keyword>
<dbReference type="Gene3D" id="1.10.150.20">
    <property type="entry name" value="5' to 3' exonuclease, C-terminal subdomain"/>
    <property type="match status" value="2"/>
</dbReference>
<keyword evidence="5 10" id="KW-0227">DNA damage</keyword>
<dbReference type="InterPro" id="IPR036420">
    <property type="entry name" value="BRCT_dom_sf"/>
</dbReference>
<dbReference type="InterPro" id="IPR013839">
    <property type="entry name" value="DNAligase_adenylation"/>
</dbReference>
<dbReference type="SUPFAM" id="SSF47781">
    <property type="entry name" value="RuvA domain 2-like"/>
    <property type="match status" value="1"/>
</dbReference>
<comment type="catalytic activity">
    <reaction evidence="9 10">
        <text>NAD(+) + (deoxyribonucleotide)n-3'-hydroxyl + 5'-phospho-(deoxyribonucleotide)m = (deoxyribonucleotide)n+m + AMP + beta-nicotinamide D-nucleotide.</text>
        <dbReference type="EC" id="6.5.1.2"/>
    </reaction>
</comment>
<evidence type="ECO:0000256" key="4">
    <source>
        <dbReference type="ARBA" id="ARBA00022723"/>
    </source>
</evidence>
<gene>
    <name evidence="10 12" type="primary">ligA</name>
    <name evidence="12" type="ORF">MKS91_01635</name>
</gene>
<comment type="similarity">
    <text evidence="10">Belongs to the NAD-dependent DNA ligase family. LigA subfamily.</text>
</comment>
<feature type="binding site" evidence="10">
    <location>
        <position position="277"/>
    </location>
    <ligand>
        <name>NAD(+)</name>
        <dbReference type="ChEBI" id="CHEBI:57540"/>
    </ligand>
</feature>
<protein>
    <recommendedName>
        <fullName evidence="10">DNA ligase</fullName>
        <ecNumber evidence="10">6.5.1.2</ecNumber>
    </recommendedName>
    <alternativeName>
        <fullName evidence="10">Polydeoxyribonucleotide synthase [NAD(+)]</fullName>
    </alternativeName>
</protein>
<dbReference type="HAMAP" id="MF_01588">
    <property type="entry name" value="DNA_ligase_A"/>
    <property type="match status" value="1"/>
</dbReference>
<keyword evidence="4 10" id="KW-0479">Metal-binding</keyword>
<feature type="binding site" evidence="10">
    <location>
        <begin position="79"/>
        <end position="80"/>
    </location>
    <ligand>
        <name>NAD(+)</name>
        <dbReference type="ChEBI" id="CHEBI:57540"/>
    </ligand>
</feature>
<dbReference type="Gene3D" id="3.30.470.30">
    <property type="entry name" value="DNA ligase/mRNA capping enzyme"/>
    <property type="match status" value="1"/>
</dbReference>
<dbReference type="Proteomes" id="UP001320768">
    <property type="component" value="Unassembled WGS sequence"/>
</dbReference>
<keyword evidence="3 10" id="KW-0235">DNA replication</keyword>
<reference evidence="12 13" key="1">
    <citation type="journal article" date="2022" name="Nat. Microbiol.">
        <title>The microbiome of a bacterivorous marine choanoflagellate contains a resource-demanding obligate bacterial associate.</title>
        <authorList>
            <person name="Needham D.M."/>
            <person name="Poirier C."/>
            <person name="Bachy C."/>
            <person name="George E.E."/>
            <person name="Wilken S."/>
            <person name="Yung C.C.M."/>
            <person name="Limardo A.J."/>
            <person name="Morando M."/>
            <person name="Sudek L."/>
            <person name="Malmstrom R.R."/>
            <person name="Keeling P.J."/>
            <person name="Santoro A.E."/>
            <person name="Worden A.Z."/>
        </authorList>
    </citation>
    <scope>NUCLEOTIDE SEQUENCE [LARGE SCALE GENOMIC DNA]</scope>
    <source>
        <strain evidence="12 13">Comchoano-2</strain>
    </source>
</reference>
<accession>A0ABT1L4G3</accession>
<dbReference type="InterPro" id="IPR001357">
    <property type="entry name" value="BRCT_dom"/>
</dbReference>
<dbReference type="RefSeq" id="WP_258569100.1">
    <property type="nucleotide sequence ID" value="NZ_JAKUDN010000001.1"/>
</dbReference>
<keyword evidence="13" id="KW-1185">Reference proteome</keyword>
<keyword evidence="7 10" id="KW-0520">NAD</keyword>
<evidence type="ECO:0000256" key="1">
    <source>
        <dbReference type="ARBA" id="ARBA00004067"/>
    </source>
</evidence>
<evidence type="ECO:0000313" key="12">
    <source>
        <dbReference type="EMBL" id="MCP8351994.1"/>
    </source>
</evidence>
<dbReference type="PANTHER" id="PTHR23389:SF9">
    <property type="entry name" value="DNA LIGASE"/>
    <property type="match status" value="1"/>
</dbReference>
<feature type="binding site" evidence="10">
    <location>
        <position position="167"/>
    </location>
    <ligand>
        <name>NAD(+)</name>
        <dbReference type="ChEBI" id="CHEBI:57540"/>
    </ligand>
</feature>
<dbReference type="InterPro" id="IPR004149">
    <property type="entry name" value="Znf_DNAligase_C4"/>
</dbReference>
<dbReference type="Gene3D" id="2.40.50.140">
    <property type="entry name" value="Nucleic acid-binding proteins"/>
    <property type="match status" value="1"/>
</dbReference>
<name>A0ABT1L4G3_9GAMM</name>
<dbReference type="EMBL" id="JAKUDN010000001">
    <property type="protein sequence ID" value="MCP8351994.1"/>
    <property type="molecule type" value="Genomic_DNA"/>
</dbReference>
<dbReference type="Pfam" id="PF01653">
    <property type="entry name" value="DNA_ligase_aden"/>
    <property type="match status" value="1"/>
</dbReference>
<feature type="binding site" evidence="10">
    <location>
        <position position="108"/>
    </location>
    <ligand>
        <name>NAD(+)</name>
        <dbReference type="ChEBI" id="CHEBI:57540"/>
    </ligand>
</feature>
<dbReference type="SUPFAM" id="SSF52113">
    <property type="entry name" value="BRCT domain"/>
    <property type="match status" value="1"/>
</dbReference>
<feature type="binding site" evidence="10">
    <location>
        <position position="398"/>
    </location>
    <ligand>
        <name>Zn(2+)</name>
        <dbReference type="ChEBI" id="CHEBI:29105"/>
    </ligand>
</feature>
<dbReference type="GO" id="GO:0003911">
    <property type="term" value="F:DNA ligase (NAD+) activity"/>
    <property type="evidence" value="ECO:0007669"/>
    <property type="project" value="UniProtKB-EC"/>
</dbReference>
<comment type="function">
    <text evidence="1 10">DNA ligase that catalyzes the formation of phosphodiester linkages between 5'-phosphoryl and 3'-hydroxyl groups in double-stranded DNA using NAD as a coenzyme and as the energy source for the reaction. It is essential for DNA replication and repair of damaged DNA.</text>
</comment>
<evidence type="ECO:0000256" key="6">
    <source>
        <dbReference type="ARBA" id="ARBA00022833"/>
    </source>
</evidence>
<dbReference type="SMART" id="SM00292">
    <property type="entry name" value="BRCT"/>
    <property type="match status" value="1"/>
</dbReference>
<feature type="binding site" evidence="10">
    <location>
        <position position="395"/>
    </location>
    <ligand>
        <name>Zn(2+)</name>
        <dbReference type="ChEBI" id="CHEBI:29105"/>
    </ligand>
</feature>